<feature type="region of interest" description="Disordered" evidence="1">
    <location>
        <begin position="73"/>
        <end position="106"/>
    </location>
</feature>
<keyword evidence="3" id="KW-1185">Reference proteome</keyword>
<dbReference type="Proteomes" id="UP000821837">
    <property type="component" value="Unassembled WGS sequence"/>
</dbReference>
<name>A0A9D4PIL3_RHISA</name>
<comment type="caution">
    <text evidence="2">The sequence shown here is derived from an EMBL/GenBank/DDBJ whole genome shotgun (WGS) entry which is preliminary data.</text>
</comment>
<reference evidence="2" key="1">
    <citation type="journal article" date="2020" name="Cell">
        <title>Large-Scale Comparative Analyses of Tick Genomes Elucidate Their Genetic Diversity and Vector Capacities.</title>
        <authorList>
            <consortium name="Tick Genome and Microbiome Consortium (TIGMIC)"/>
            <person name="Jia N."/>
            <person name="Wang J."/>
            <person name="Shi W."/>
            <person name="Du L."/>
            <person name="Sun Y."/>
            <person name="Zhan W."/>
            <person name="Jiang J.F."/>
            <person name="Wang Q."/>
            <person name="Zhang B."/>
            <person name="Ji P."/>
            <person name="Bell-Sakyi L."/>
            <person name="Cui X.M."/>
            <person name="Yuan T.T."/>
            <person name="Jiang B.G."/>
            <person name="Yang W.F."/>
            <person name="Lam T.T."/>
            <person name="Chang Q.C."/>
            <person name="Ding S.J."/>
            <person name="Wang X.J."/>
            <person name="Zhu J.G."/>
            <person name="Ruan X.D."/>
            <person name="Zhao L."/>
            <person name="Wei J.T."/>
            <person name="Ye R.Z."/>
            <person name="Que T.C."/>
            <person name="Du C.H."/>
            <person name="Zhou Y.H."/>
            <person name="Cheng J.X."/>
            <person name="Dai P.F."/>
            <person name="Guo W.B."/>
            <person name="Han X.H."/>
            <person name="Huang E.J."/>
            <person name="Li L.F."/>
            <person name="Wei W."/>
            <person name="Gao Y.C."/>
            <person name="Liu J.Z."/>
            <person name="Shao H.Z."/>
            <person name="Wang X."/>
            <person name="Wang C.C."/>
            <person name="Yang T.C."/>
            <person name="Huo Q.B."/>
            <person name="Li W."/>
            <person name="Chen H.Y."/>
            <person name="Chen S.E."/>
            <person name="Zhou L.G."/>
            <person name="Ni X.B."/>
            <person name="Tian J.H."/>
            <person name="Sheng Y."/>
            <person name="Liu T."/>
            <person name="Pan Y.S."/>
            <person name="Xia L.Y."/>
            <person name="Li J."/>
            <person name="Zhao F."/>
            <person name="Cao W.C."/>
        </authorList>
    </citation>
    <scope>NUCLEOTIDE SEQUENCE</scope>
    <source>
        <strain evidence="2">Rsan-2018</strain>
    </source>
</reference>
<sequence length="106" mass="11110">MAPAVTEGRWAALVARQTVSPTQVEGECEVEVFGKRKDEDASGQTKEALVVEPAENENASELLAVPTAECGLTLGDDEETHPPPSVAFVSGATPECVSGKPSDRDD</sequence>
<accession>A0A9D4PIL3</accession>
<gene>
    <name evidence="2" type="ORF">HPB52_013447</name>
</gene>
<evidence type="ECO:0000256" key="1">
    <source>
        <dbReference type="SAM" id="MobiDB-lite"/>
    </source>
</evidence>
<dbReference type="VEuPathDB" id="VectorBase:RSAN_057039"/>
<organism evidence="2 3">
    <name type="scientific">Rhipicephalus sanguineus</name>
    <name type="common">Brown dog tick</name>
    <name type="synonym">Ixodes sanguineus</name>
    <dbReference type="NCBI Taxonomy" id="34632"/>
    <lineage>
        <taxon>Eukaryota</taxon>
        <taxon>Metazoa</taxon>
        <taxon>Ecdysozoa</taxon>
        <taxon>Arthropoda</taxon>
        <taxon>Chelicerata</taxon>
        <taxon>Arachnida</taxon>
        <taxon>Acari</taxon>
        <taxon>Parasitiformes</taxon>
        <taxon>Ixodida</taxon>
        <taxon>Ixodoidea</taxon>
        <taxon>Ixodidae</taxon>
        <taxon>Rhipicephalinae</taxon>
        <taxon>Rhipicephalus</taxon>
        <taxon>Rhipicephalus</taxon>
    </lineage>
</organism>
<proteinExistence type="predicted"/>
<dbReference type="AlphaFoldDB" id="A0A9D4PIL3"/>
<evidence type="ECO:0000313" key="2">
    <source>
        <dbReference type="EMBL" id="KAH7943932.1"/>
    </source>
</evidence>
<protein>
    <submittedName>
        <fullName evidence="2">Uncharacterized protein</fullName>
    </submittedName>
</protein>
<evidence type="ECO:0000313" key="3">
    <source>
        <dbReference type="Proteomes" id="UP000821837"/>
    </source>
</evidence>
<dbReference type="EMBL" id="JABSTV010001253">
    <property type="protein sequence ID" value="KAH7943932.1"/>
    <property type="molecule type" value="Genomic_DNA"/>
</dbReference>
<reference evidence="2" key="2">
    <citation type="submission" date="2021-09" db="EMBL/GenBank/DDBJ databases">
        <authorList>
            <person name="Jia N."/>
            <person name="Wang J."/>
            <person name="Shi W."/>
            <person name="Du L."/>
            <person name="Sun Y."/>
            <person name="Zhan W."/>
            <person name="Jiang J."/>
            <person name="Wang Q."/>
            <person name="Zhang B."/>
            <person name="Ji P."/>
            <person name="Sakyi L.B."/>
            <person name="Cui X."/>
            <person name="Yuan T."/>
            <person name="Jiang B."/>
            <person name="Yang W."/>
            <person name="Lam T.T.-Y."/>
            <person name="Chang Q."/>
            <person name="Ding S."/>
            <person name="Wang X."/>
            <person name="Zhu J."/>
            <person name="Ruan X."/>
            <person name="Zhao L."/>
            <person name="Wei J."/>
            <person name="Que T."/>
            <person name="Du C."/>
            <person name="Cheng J."/>
            <person name="Dai P."/>
            <person name="Han X."/>
            <person name="Huang E."/>
            <person name="Gao Y."/>
            <person name="Liu J."/>
            <person name="Shao H."/>
            <person name="Ye R."/>
            <person name="Li L."/>
            <person name="Wei W."/>
            <person name="Wang X."/>
            <person name="Wang C."/>
            <person name="Huo Q."/>
            <person name="Li W."/>
            <person name="Guo W."/>
            <person name="Chen H."/>
            <person name="Chen S."/>
            <person name="Zhou L."/>
            <person name="Zhou L."/>
            <person name="Ni X."/>
            <person name="Tian J."/>
            <person name="Zhou Y."/>
            <person name="Sheng Y."/>
            <person name="Liu T."/>
            <person name="Pan Y."/>
            <person name="Xia L."/>
            <person name="Li J."/>
            <person name="Zhao F."/>
            <person name="Cao W."/>
        </authorList>
    </citation>
    <scope>NUCLEOTIDE SEQUENCE</scope>
    <source>
        <strain evidence="2">Rsan-2018</strain>
        <tissue evidence="2">Larvae</tissue>
    </source>
</reference>